<protein>
    <submittedName>
        <fullName evidence="2">Uncharacterized protein</fullName>
    </submittedName>
</protein>
<keyword evidence="1" id="KW-0812">Transmembrane</keyword>
<dbReference type="Pfam" id="PF10853">
    <property type="entry name" value="DUF2650"/>
    <property type="match status" value="1"/>
</dbReference>
<organism evidence="2">
    <name type="scientific">Wuchereria bancrofti</name>
    <dbReference type="NCBI Taxonomy" id="6293"/>
    <lineage>
        <taxon>Eukaryota</taxon>
        <taxon>Metazoa</taxon>
        <taxon>Ecdysozoa</taxon>
        <taxon>Nematoda</taxon>
        <taxon>Chromadorea</taxon>
        <taxon>Rhabditida</taxon>
        <taxon>Spirurina</taxon>
        <taxon>Spiruromorpha</taxon>
        <taxon>Filarioidea</taxon>
        <taxon>Onchocercidae</taxon>
        <taxon>Wuchereria</taxon>
    </lineage>
</organism>
<feature type="transmembrane region" description="Helical" evidence="1">
    <location>
        <begin position="20"/>
        <end position="38"/>
    </location>
</feature>
<reference evidence="2" key="1">
    <citation type="submission" date="2016-11" db="UniProtKB">
        <authorList>
            <consortium name="WormBaseParasite"/>
        </authorList>
    </citation>
    <scope>IDENTIFICATION</scope>
    <source>
        <strain evidence="2">pt0022</strain>
    </source>
</reference>
<dbReference type="PANTHER" id="PTHR34149">
    <property type="entry name" value="PROTEIN CBG11905-RELATED"/>
    <property type="match status" value="1"/>
</dbReference>
<dbReference type="AlphaFoldDB" id="A0A1I8EEZ7"/>
<dbReference type="WBParaSite" id="maker-PairedContig_1626-snap-gene-0.15-mRNA-1">
    <property type="protein sequence ID" value="maker-PairedContig_1626-snap-gene-0.15-mRNA-1"/>
    <property type="gene ID" value="maker-PairedContig_1626-snap-gene-0.15"/>
</dbReference>
<feature type="transmembrane region" description="Helical" evidence="1">
    <location>
        <begin position="95"/>
        <end position="119"/>
    </location>
</feature>
<name>A0A1I8EEZ7_WUCBA</name>
<keyword evidence="1" id="KW-1133">Transmembrane helix</keyword>
<keyword evidence="1" id="KW-0472">Membrane</keyword>
<evidence type="ECO:0000256" key="1">
    <source>
        <dbReference type="SAM" id="Phobius"/>
    </source>
</evidence>
<evidence type="ECO:0000313" key="2">
    <source>
        <dbReference type="WBParaSite" id="maker-PairedContig_1626-snap-gene-0.15-mRNA-1"/>
    </source>
</evidence>
<proteinExistence type="predicted"/>
<accession>A0A1I8EEZ7</accession>
<dbReference type="InterPro" id="IPR022559">
    <property type="entry name" value="SUP-1-like"/>
</dbReference>
<sequence>MKYQLKEGEREGERGLSIMLRFAYLLCLVSVVTAVTYIEDPNESSGGIRMFELKKSSLACPIIVVGEQCPEETPLYYYRCCGDLNSSCCFRLQEWVIVLLVIMGVLIIGSLICISYFFIKIAYICSTTTKKELNKD</sequence>
<dbReference type="PANTHER" id="PTHR34149:SF9">
    <property type="entry name" value="PROTEIN CBG09996"/>
    <property type="match status" value="1"/>
</dbReference>